<dbReference type="InterPro" id="IPR050570">
    <property type="entry name" value="Cell_wall_metabolism_enzyme"/>
</dbReference>
<dbReference type="AlphaFoldDB" id="X1GXM5"/>
<protein>
    <recommendedName>
        <fullName evidence="1">M23ase beta-sheet core domain-containing protein</fullName>
    </recommendedName>
</protein>
<gene>
    <name evidence="2" type="ORF">S03H2_12290</name>
</gene>
<proteinExistence type="predicted"/>
<dbReference type="Pfam" id="PF01551">
    <property type="entry name" value="Peptidase_M23"/>
    <property type="match status" value="1"/>
</dbReference>
<evidence type="ECO:0000313" key="2">
    <source>
        <dbReference type="EMBL" id="GAH46379.1"/>
    </source>
</evidence>
<sequence>MAIRYKTSGITLVAHQQFSPEKNHYKHLNATSRFQNDTYYHIALPIIGDWRISQGHSGNITHKDAWKYALDFDVTDEDGKTYKNPGVDVKDYYCYDLPVAAPADGYIVEILDGIEDNKINEVNMKDNWGNTVVIKHGEGFYSKMSHIRNDSFTVEVGDHVSKGHIVGYCGSSGRSPEPHLHFQLQATPYVGSQTITYPISYYLTKLNNQYFFHAFEIPEEEDIVSNVQTTKTLTDAFAFIPGKTMNFLFEKKKYKWEVFADSLNNSYIYCHQTKSSAYFVNNGTMFYFTDFYGDNGSLLHHFYYGAQKVLLGYYKEIELEDEIMIDGFFNKIITSLHDFTAPFFHYCKVKYAFAFVKCDDIHKPTEVTFSTSCKATIGSKKYKEIHYTFNIKEGKIDSFVINNDKEAVCV</sequence>
<name>X1GXM5_9ZZZZ</name>
<organism evidence="2">
    <name type="scientific">marine sediment metagenome</name>
    <dbReference type="NCBI Taxonomy" id="412755"/>
    <lineage>
        <taxon>unclassified sequences</taxon>
        <taxon>metagenomes</taxon>
        <taxon>ecological metagenomes</taxon>
    </lineage>
</organism>
<dbReference type="PANTHER" id="PTHR21666">
    <property type="entry name" value="PEPTIDASE-RELATED"/>
    <property type="match status" value="1"/>
</dbReference>
<dbReference type="Gene3D" id="2.70.70.10">
    <property type="entry name" value="Glucose Permease (Domain IIA)"/>
    <property type="match status" value="1"/>
</dbReference>
<evidence type="ECO:0000259" key="1">
    <source>
        <dbReference type="Pfam" id="PF01551"/>
    </source>
</evidence>
<reference evidence="2" key="1">
    <citation type="journal article" date="2014" name="Front. Microbiol.">
        <title>High frequency of phylogenetically diverse reductive dehalogenase-homologous genes in deep subseafloor sedimentary metagenomes.</title>
        <authorList>
            <person name="Kawai M."/>
            <person name="Futagami T."/>
            <person name="Toyoda A."/>
            <person name="Takaki Y."/>
            <person name="Nishi S."/>
            <person name="Hori S."/>
            <person name="Arai W."/>
            <person name="Tsubouchi T."/>
            <person name="Morono Y."/>
            <person name="Uchiyama I."/>
            <person name="Ito T."/>
            <person name="Fujiyama A."/>
            <person name="Inagaki F."/>
            <person name="Takami H."/>
        </authorList>
    </citation>
    <scope>NUCLEOTIDE SEQUENCE</scope>
    <source>
        <strain evidence="2">Expedition CK06-06</strain>
    </source>
</reference>
<dbReference type="GO" id="GO:0004222">
    <property type="term" value="F:metalloendopeptidase activity"/>
    <property type="evidence" value="ECO:0007669"/>
    <property type="project" value="TreeGrafter"/>
</dbReference>
<dbReference type="PANTHER" id="PTHR21666:SF270">
    <property type="entry name" value="MUREIN HYDROLASE ACTIVATOR ENVC"/>
    <property type="match status" value="1"/>
</dbReference>
<feature type="domain" description="M23ase beta-sheet core" evidence="1">
    <location>
        <begin position="96"/>
        <end position="185"/>
    </location>
</feature>
<dbReference type="SUPFAM" id="SSF51261">
    <property type="entry name" value="Duplicated hybrid motif"/>
    <property type="match status" value="1"/>
</dbReference>
<dbReference type="EMBL" id="BARU01006256">
    <property type="protein sequence ID" value="GAH46379.1"/>
    <property type="molecule type" value="Genomic_DNA"/>
</dbReference>
<dbReference type="InterPro" id="IPR016047">
    <property type="entry name" value="M23ase_b-sheet_dom"/>
</dbReference>
<comment type="caution">
    <text evidence="2">The sequence shown here is derived from an EMBL/GenBank/DDBJ whole genome shotgun (WGS) entry which is preliminary data.</text>
</comment>
<accession>X1GXM5</accession>
<dbReference type="InterPro" id="IPR011055">
    <property type="entry name" value="Dup_hybrid_motif"/>
</dbReference>
<dbReference type="CDD" id="cd12797">
    <property type="entry name" value="M23_peptidase"/>
    <property type="match status" value="1"/>
</dbReference>